<evidence type="ECO:0000313" key="3">
    <source>
        <dbReference type="Proteomes" id="UP000000305"/>
    </source>
</evidence>
<name>E9I6R6_DAPPU</name>
<dbReference type="Gene3D" id="3.40.50.300">
    <property type="entry name" value="P-loop containing nucleotide triphosphate hydrolases"/>
    <property type="match status" value="1"/>
</dbReference>
<dbReference type="InterPro" id="IPR027417">
    <property type="entry name" value="P-loop_NTPase"/>
</dbReference>
<dbReference type="HOGENOM" id="CLU_1435763_0_0_1"/>
<keyword evidence="3" id="KW-1185">Reference proteome</keyword>
<dbReference type="InterPro" id="IPR035699">
    <property type="entry name" value="AAA_6"/>
</dbReference>
<feature type="domain" description="Dynein heavy chain hydrolytic ATP-binding dynein motor region" evidence="1">
    <location>
        <begin position="5"/>
        <end position="180"/>
    </location>
</feature>
<dbReference type="Pfam" id="PF12774">
    <property type="entry name" value="AAA_6"/>
    <property type="match status" value="1"/>
</dbReference>
<protein>
    <recommendedName>
        <fullName evidence="1">Dynein heavy chain hydrolytic ATP-binding dynein motor region domain-containing protein</fullName>
    </recommendedName>
</protein>
<dbReference type="AlphaFoldDB" id="E9I6R6"/>
<gene>
    <name evidence="2" type="ORF">DAPPUDRAFT_343447</name>
</gene>
<dbReference type="InParanoid" id="E9I6R6"/>
<sequence>MRALEMMKASSRSVGYENHFFLCSKNTTVDAMNNVCKAITQTGFWVTCLNLNNLSVKSMSTLSNFLGQINERKETVIINNDQYKLNLDAAKQRSFAYFATTKSNNQLLVDVKNDSLKITRIYHYLNLISKDLLDKFRIVIAKSPDLKNFINANLVANGFTTNEQLASQIYKLIEIYQRVLKVPMKSNGN</sequence>
<reference evidence="2 3" key="1">
    <citation type="journal article" date="2011" name="Science">
        <title>The ecoresponsive genome of Daphnia pulex.</title>
        <authorList>
            <person name="Colbourne J.K."/>
            <person name="Pfrender M.E."/>
            <person name="Gilbert D."/>
            <person name="Thomas W.K."/>
            <person name="Tucker A."/>
            <person name="Oakley T.H."/>
            <person name="Tokishita S."/>
            <person name="Aerts A."/>
            <person name="Arnold G.J."/>
            <person name="Basu M.K."/>
            <person name="Bauer D.J."/>
            <person name="Caceres C.E."/>
            <person name="Carmel L."/>
            <person name="Casola C."/>
            <person name="Choi J.H."/>
            <person name="Detter J.C."/>
            <person name="Dong Q."/>
            <person name="Dusheyko S."/>
            <person name="Eads B.D."/>
            <person name="Frohlich T."/>
            <person name="Geiler-Samerotte K.A."/>
            <person name="Gerlach D."/>
            <person name="Hatcher P."/>
            <person name="Jogdeo S."/>
            <person name="Krijgsveld J."/>
            <person name="Kriventseva E.V."/>
            <person name="Kultz D."/>
            <person name="Laforsch C."/>
            <person name="Lindquist E."/>
            <person name="Lopez J."/>
            <person name="Manak J.R."/>
            <person name="Muller J."/>
            <person name="Pangilinan J."/>
            <person name="Patwardhan R.P."/>
            <person name="Pitluck S."/>
            <person name="Pritham E.J."/>
            <person name="Rechtsteiner A."/>
            <person name="Rho M."/>
            <person name="Rogozin I.B."/>
            <person name="Sakarya O."/>
            <person name="Salamov A."/>
            <person name="Schaack S."/>
            <person name="Shapiro H."/>
            <person name="Shiga Y."/>
            <person name="Skalitzky C."/>
            <person name="Smith Z."/>
            <person name="Souvorov A."/>
            <person name="Sung W."/>
            <person name="Tang Z."/>
            <person name="Tsuchiya D."/>
            <person name="Tu H."/>
            <person name="Vos H."/>
            <person name="Wang M."/>
            <person name="Wolf Y.I."/>
            <person name="Yamagata H."/>
            <person name="Yamada T."/>
            <person name="Ye Y."/>
            <person name="Shaw J.R."/>
            <person name="Andrews J."/>
            <person name="Crease T.J."/>
            <person name="Tang H."/>
            <person name="Lucas S.M."/>
            <person name="Robertson H.M."/>
            <person name="Bork P."/>
            <person name="Koonin E.V."/>
            <person name="Zdobnov E.M."/>
            <person name="Grigoriev I.V."/>
            <person name="Lynch M."/>
            <person name="Boore J.L."/>
        </authorList>
    </citation>
    <scope>NUCLEOTIDE SEQUENCE [LARGE SCALE GENOMIC DNA]</scope>
</reference>
<evidence type="ECO:0000313" key="2">
    <source>
        <dbReference type="EMBL" id="EFX60314.1"/>
    </source>
</evidence>
<proteinExistence type="predicted"/>
<dbReference type="GO" id="GO:0005524">
    <property type="term" value="F:ATP binding"/>
    <property type="evidence" value="ECO:0007669"/>
    <property type="project" value="InterPro"/>
</dbReference>
<evidence type="ECO:0000259" key="1">
    <source>
        <dbReference type="Pfam" id="PF12774"/>
    </source>
</evidence>
<dbReference type="EMBL" id="GL736650">
    <property type="protein sequence ID" value="EFX60314.1"/>
    <property type="molecule type" value="Genomic_DNA"/>
</dbReference>
<dbReference type="Proteomes" id="UP000000305">
    <property type="component" value="Unassembled WGS sequence"/>
</dbReference>
<accession>E9I6R6</accession>
<organism evidence="2 3">
    <name type="scientific">Daphnia pulex</name>
    <name type="common">Water flea</name>
    <dbReference type="NCBI Taxonomy" id="6669"/>
    <lineage>
        <taxon>Eukaryota</taxon>
        <taxon>Metazoa</taxon>
        <taxon>Ecdysozoa</taxon>
        <taxon>Arthropoda</taxon>
        <taxon>Crustacea</taxon>
        <taxon>Branchiopoda</taxon>
        <taxon>Diplostraca</taxon>
        <taxon>Cladocera</taxon>
        <taxon>Anomopoda</taxon>
        <taxon>Daphniidae</taxon>
        <taxon>Daphnia</taxon>
    </lineage>
</organism>
<dbReference type="KEGG" id="dpx:DAPPUDRAFT_343447"/>